<feature type="compositionally biased region" description="Polar residues" evidence="1">
    <location>
        <begin position="88"/>
        <end position="99"/>
    </location>
</feature>
<dbReference type="GeneID" id="90957651"/>
<proteinExistence type="predicted"/>
<keyword evidence="2" id="KW-0472">Membrane</keyword>
<comment type="caution">
    <text evidence="3">The sequence shown here is derived from an EMBL/GenBank/DDBJ whole genome shotgun (WGS) entry which is preliminary data.</text>
</comment>
<feature type="transmembrane region" description="Helical" evidence="2">
    <location>
        <begin position="6"/>
        <end position="27"/>
    </location>
</feature>
<evidence type="ECO:0000313" key="4">
    <source>
        <dbReference type="Proteomes" id="UP000245464"/>
    </source>
</evidence>
<keyword evidence="2" id="KW-1133">Transmembrane helix</keyword>
<dbReference type="RefSeq" id="XP_065960180.1">
    <property type="nucleotide sequence ID" value="XM_066109258.1"/>
</dbReference>
<reference evidence="3 4" key="1">
    <citation type="journal article" date="2018" name="BMC Genomics">
        <title>Comparative genomics of the wheat fungal pathogen Pyrenophora tritici-repentis reveals chromosomal variations and genome plasticity.</title>
        <authorList>
            <person name="Moolhuijzen P."/>
            <person name="See P.T."/>
            <person name="Hane J.K."/>
            <person name="Shi G."/>
            <person name="Liu Z."/>
            <person name="Oliver R.P."/>
            <person name="Moffat C.S."/>
        </authorList>
    </citation>
    <scope>NUCLEOTIDE SEQUENCE [LARGE SCALE GENOMIC DNA]</scope>
    <source>
        <strain evidence="3">M4</strain>
    </source>
</reference>
<keyword evidence="2" id="KW-0812">Transmembrane</keyword>
<organism evidence="3 4">
    <name type="scientific">Pyrenophora tritici-repentis</name>
    <dbReference type="NCBI Taxonomy" id="45151"/>
    <lineage>
        <taxon>Eukaryota</taxon>
        <taxon>Fungi</taxon>
        <taxon>Dikarya</taxon>
        <taxon>Ascomycota</taxon>
        <taxon>Pezizomycotina</taxon>
        <taxon>Dothideomycetes</taxon>
        <taxon>Pleosporomycetidae</taxon>
        <taxon>Pleosporales</taxon>
        <taxon>Pleosporineae</taxon>
        <taxon>Pleosporaceae</taxon>
        <taxon>Pyrenophora</taxon>
    </lineage>
</organism>
<dbReference type="EMBL" id="NQIK02000008">
    <property type="protein sequence ID" value="KAF7566964.1"/>
    <property type="molecule type" value="Genomic_DNA"/>
</dbReference>
<dbReference type="KEGG" id="ptrr:90957651"/>
<accession>A0A834VL76</accession>
<name>A0A834VL76_9PLEO</name>
<evidence type="ECO:0000256" key="1">
    <source>
        <dbReference type="SAM" id="MobiDB-lite"/>
    </source>
</evidence>
<evidence type="ECO:0000313" key="3">
    <source>
        <dbReference type="EMBL" id="KAF7566964.1"/>
    </source>
</evidence>
<sequence length="132" mass="15196">MSWSIEAIIAFVTLMLTICVPFLVYVWRRFRSQRQVERAQPDVELGNLSESPRPLTPLPPVLLRRDTDSQYMVDTLAPWYGRPNEPQNYRTHTISNDCSDTPAPRSHDHLYPEGRSGMDLGHWLPDAGEHLP</sequence>
<dbReference type="Proteomes" id="UP000245464">
    <property type="component" value="Chromosome 8"/>
</dbReference>
<gene>
    <name evidence="3" type="ORF">PtrM4_135550</name>
</gene>
<protein>
    <submittedName>
        <fullName evidence="3">Uncharacterized protein</fullName>
    </submittedName>
</protein>
<evidence type="ECO:0000256" key="2">
    <source>
        <dbReference type="SAM" id="Phobius"/>
    </source>
</evidence>
<dbReference type="AlphaFoldDB" id="A0A834VL76"/>
<feature type="region of interest" description="Disordered" evidence="1">
    <location>
        <begin position="88"/>
        <end position="114"/>
    </location>
</feature>